<dbReference type="InterPro" id="IPR051122">
    <property type="entry name" value="SDR_DHRS6-like"/>
</dbReference>
<dbReference type="PRINTS" id="PR00081">
    <property type="entry name" value="GDHRDH"/>
</dbReference>
<evidence type="ECO:0000256" key="1">
    <source>
        <dbReference type="ARBA" id="ARBA00006484"/>
    </source>
</evidence>
<dbReference type="Pfam" id="PF13561">
    <property type="entry name" value="adh_short_C2"/>
    <property type="match status" value="1"/>
</dbReference>
<dbReference type="PRINTS" id="PR00080">
    <property type="entry name" value="SDRFAMILY"/>
</dbReference>
<dbReference type="EMBL" id="CP018095">
    <property type="protein sequence ID" value="APF38411.1"/>
    <property type="molecule type" value="Genomic_DNA"/>
</dbReference>
<dbReference type="FunFam" id="3.40.50.720:FF:000084">
    <property type="entry name" value="Short-chain dehydrogenase reductase"/>
    <property type="match status" value="1"/>
</dbReference>
<name>A0AAC9JTM3_9HYPH</name>
<dbReference type="InterPro" id="IPR002347">
    <property type="entry name" value="SDR_fam"/>
</dbReference>
<protein>
    <submittedName>
        <fullName evidence="4">NAD(P)-dependent oxidoreductase</fullName>
    </submittedName>
</protein>
<dbReference type="Proteomes" id="UP000182703">
    <property type="component" value="Chromosome"/>
</dbReference>
<dbReference type="PANTHER" id="PTHR43477:SF4">
    <property type="entry name" value="DEHYDROGENASE_REDUCTASE SDR FAMILY MEMBER 6"/>
    <property type="match status" value="1"/>
</dbReference>
<dbReference type="GO" id="GO:0016491">
    <property type="term" value="F:oxidoreductase activity"/>
    <property type="evidence" value="ECO:0007669"/>
    <property type="project" value="UniProtKB-KW"/>
</dbReference>
<dbReference type="SUPFAM" id="SSF51735">
    <property type="entry name" value="NAD(P)-binding Rossmann-fold domains"/>
    <property type="match status" value="1"/>
</dbReference>
<evidence type="ECO:0000313" key="4">
    <source>
        <dbReference type="EMBL" id="APF38411.1"/>
    </source>
</evidence>
<comment type="similarity">
    <text evidence="1">Belongs to the short-chain dehydrogenases/reductases (SDR) family.</text>
</comment>
<dbReference type="KEGG" id="cdq:BOQ54_14680"/>
<keyword evidence="2" id="KW-0560">Oxidoreductase</keyword>
<dbReference type="InterPro" id="IPR036291">
    <property type="entry name" value="NAD(P)-bd_dom_sf"/>
</dbReference>
<dbReference type="PANTHER" id="PTHR43477">
    <property type="entry name" value="DIHYDROANTICAPSIN 7-DEHYDROGENASE"/>
    <property type="match status" value="1"/>
</dbReference>
<sequence length="248" mass="25803">MAGRLSGKTCVVTAAGQGIGRACAEAFLREGAQVVATDLDETKLAGLAGARCSKLDVRSTVAVEALARAVGPVDVLLNAAGYVHHGSVLECSEEDWDFSFDLNVKSMHRTVRAFLPGMLEKGAGSIVNIASGASSVRGIPNRYVYGASKAAVVGLTKALAADFIRKGVRANAICPGTIESPSLDERIATLARETGQSVEAVRQAFIDRQPMGRLGKPEEIAALAVYLASDESAFTTGQIHLADGGFAL</sequence>
<dbReference type="RefSeq" id="WP_071924174.1">
    <property type="nucleotide sequence ID" value="NZ_CP018095.1"/>
</dbReference>
<dbReference type="Gene3D" id="3.40.50.720">
    <property type="entry name" value="NAD(P)-binding Rossmann-like Domain"/>
    <property type="match status" value="1"/>
</dbReference>
<evidence type="ECO:0000313" key="5">
    <source>
        <dbReference type="Proteomes" id="UP000182703"/>
    </source>
</evidence>
<evidence type="ECO:0000256" key="3">
    <source>
        <dbReference type="ARBA" id="ARBA00023027"/>
    </source>
</evidence>
<keyword evidence="5" id="KW-1185">Reference proteome</keyword>
<dbReference type="AlphaFoldDB" id="A0AAC9JTM3"/>
<gene>
    <name evidence="4" type="ORF">BOQ54_14680</name>
</gene>
<evidence type="ECO:0000256" key="2">
    <source>
        <dbReference type="ARBA" id="ARBA00023002"/>
    </source>
</evidence>
<reference evidence="4 5" key="1">
    <citation type="submission" date="2016-11" db="EMBL/GenBank/DDBJ databases">
        <title>Complete genome sequence of the aerobically denitrifying bacterium Chelatococcus daeguensis TAD1.</title>
        <authorList>
            <person name="Yang Y."/>
            <person name="Huang S."/>
            <person name="Lin E."/>
        </authorList>
    </citation>
    <scope>NUCLEOTIDE SEQUENCE [LARGE SCALE GENOMIC DNA]</scope>
    <source>
        <strain evidence="4 5">TAD1</strain>
    </source>
</reference>
<proteinExistence type="inferred from homology"/>
<keyword evidence="3" id="KW-0520">NAD</keyword>
<organism evidence="4 5">
    <name type="scientific">Chelatococcus daeguensis</name>
    <dbReference type="NCBI Taxonomy" id="444444"/>
    <lineage>
        <taxon>Bacteria</taxon>
        <taxon>Pseudomonadati</taxon>
        <taxon>Pseudomonadota</taxon>
        <taxon>Alphaproteobacteria</taxon>
        <taxon>Hyphomicrobiales</taxon>
        <taxon>Chelatococcaceae</taxon>
        <taxon>Chelatococcus</taxon>
    </lineage>
</organism>
<accession>A0AAC9JTM3</accession>